<evidence type="ECO:0000259" key="1">
    <source>
        <dbReference type="Pfam" id="PF13191"/>
    </source>
</evidence>
<dbReference type="PANTHER" id="PTHR34301:SF8">
    <property type="entry name" value="ATPASE DOMAIN-CONTAINING PROTEIN"/>
    <property type="match status" value="1"/>
</dbReference>
<dbReference type="InterPro" id="IPR041664">
    <property type="entry name" value="AAA_16"/>
</dbReference>
<reference evidence="2 3" key="1">
    <citation type="submission" date="2023-07" db="EMBL/GenBank/DDBJ databases">
        <title>Genomic Encyclopedia of Type Strains, Phase IV (KMG-IV): sequencing the most valuable type-strain genomes for metagenomic binning, comparative biology and taxonomic classification.</title>
        <authorList>
            <person name="Goeker M."/>
        </authorList>
    </citation>
    <scope>NUCLEOTIDE SEQUENCE [LARGE SCALE GENOMIC DNA]</scope>
    <source>
        <strain evidence="2 3">DSM 100301</strain>
    </source>
</reference>
<dbReference type="PANTHER" id="PTHR34301">
    <property type="entry name" value="DNA-BINDING PROTEIN-RELATED"/>
    <property type="match status" value="1"/>
</dbReference>
<organism evidence="2 3">
    <name type="scientific">Rhizobium paknamense</name>
    <dbReference type="NCBI Taxonomy" id="1206817"/>
    <lineage>
        <taxon>Bacteria</taxon>
        <taxon>Pseudomonadati</taxon>
        <taxon>Pseudomonadota</taxon>
        <taxon>Alphaproteobacteria</taxon>
        <taxon>Hyphomicrobiales</taxon>
        <taxon>Rhizobiaceae</taxon>
        <taxon>Rhizobium/Agrobacterium group</taxon>
        <taxon>Rhizobium</taxon>
    </lineage>
</organism>
<comment type="caution">
    <text evidence="2">The sequence shown here is derived from an EMBL/GenBank/DDBJ whole genome shotgun (WGS) entry which is preliminary data.</text>
</comment>
<dbReference type="Gene3D" id="3.40.50.300">
    <property type="entry name" value="P-loop containing nucleotide triphosphate hydrolases"/>
    <property type="match status" value="1"/>
</dbReference>
<name>A0ABU0ID45_9HYPH</name>
<protein>
    <recommendedName>
        <fullName evidence="1">Orc1-like AAA ATPase domain-containing protein</fullName>
    </recommendedName>
</protein>
<gene>
    <name evidence="2" type="ORF">QO005_002486</name>
</gene>
<dbReference type="Proteomes" id="UP001235269">
    <property type="component" value="Unassembled WGS sequence"/>
</dbReference>
<feature type="domain" description="Orc1-like AAA ATPase" evidence="1">
    <location>
        <begin position="18"/>
        <end position="202"/>
    </location>
</feature>
<dbReference type="EMBL" id="JAUSWH010000007">
    <property type="protein sequence ID" value="MDQ0456145.1"/>
    <property type="molecule type" value="Genomic_DNA"/>
</dbReference>
<evidence type="ECO:0000313" key="3">
    <source>
        <dbReference type="Proteomes" id="UP001235269"/>
    </source>
</evidence>
<evidence type="ECO:0000313" key="2">
    <source>
        <dbReference type="EMBL" id="MDQ0456145.1"/>
    </source>
</evidence>
<sequence length="388" mass="42488">MDPLRNPFSPGAGSRPPELAGREDIVSAANVALGRVVMGRSAQSQIFLGLRGTGKTVLLNEVLEIAERSNYLTSFIETPENKSLTEMLYPQMRQVLRKLSNLEAAKQSARSAFRVLRSFASTFKIAIGDVEIGIDPELGTADSGNLEIDLAEIFEAVGNAAKSAGKGWALLIDEVQYLDDEELSAVIVAVHRMSQRNLPVMVFAGGLPQVAKLSGDAKSYAERLFVYPEIGALDASAAREAIQKPLRSEGVDIIPEALDVVINKTGGYPFFLQEWGHHAWNTASQSPITLDDVNKASQKALERLDSGFFRVRLDRLTRAEIDYVKAMAVLGRGPYKVNDVAQALGMEPKALGPRRASIIKKGMIYAPSYGDIDFTVPLFDDFLRRTRF</sequence>
<dbReference type="SUPFAM" id="SSF52540">
    <property type="entry name" value="P-loop containing nucleoside triphosphate hydrolases"/>
    <property type="match status" value="1"/>
</dbReference>
<keyword evidence="3" id="KW-1185">Reference proteome</keyword>
<dbReference type="RefSeq" id="WP_307158346.1">
    <property type="nucleotide sequence ID" value="NZ_JAUSWH010000007.1"/>
</dbReference>
<dbReference type="Pfam" id="PF13191">
    <property type="entry name" value="AAA_16"/>
    <property type="match status" value="1"/>
</dbReference>
<accession>A0ABU0ID45</accession>
<proteinExistence type="predicted"/>
<dbReference type="InterPro" id="IPR027417">
    <property type="entry name" value="P-loop_NTPase"/>
</dbReference>